<accession>A0ABP7BVK1</accession>
<feature type="compositionally biased region" description="Acidic residues" evidence="1">
    <location>
        <begin position="53"/>
        <end position="62"/>
    </location>
</feature>
<keyword evidence="3" id="KW-1185">Reference proteome</keyword>
<sequence>MEPEPVAQAEPEVVEEPEIVGADGYDRDGDFAPPLGKIEAPESIVAASTDSSEAVEEPEPEPAPEAIVEATLPPPAAPQPMEHTTWVEREDFRQRYLRTFEEVRRKAGSN</sequence>
<evidence type="ECO:0000313" key="2">
    <source>
        <dbReference type="EMBL" id="GAA3668827.1"/>
    </source>
</evidence>
<organism evidence="2 3">
    <name type="scientific">Lentzea roselyniae</name>
    <dbReference type="NCBI Taxonomy" id="531940"/>
    <lineage>
        <taxon>Bacteria</taxon>
        <taxon>Bacillati</taxon>
        <taxon>Actinomycetota</taxon>
        <taxon>Actinomycetes</taxon>
        <taxon>Pseudonocardiales</taxon>
        <taxon>Pseudonocardiaceae</taxon>
        <taxon>Lentzea</taxon>
    </lineage>
</organism>
<evidence type="ECO:0000256" key="1">
    <source>
        <dbReference type="SAM" id="MobiDB-lite"/>
    </source>
</evidence>
<evidence type="ECO:0000313" key="3">
    <source>
        <dbReference type="Proteomes" id="UP001500711"/>
    </source>
</evidence>
<feature type="compositionally biased region" description="Low complexity" evidence="1">
    <location>
        <begin position="1"/>
        <end position="11"/>
    </location>
</feature>
<feature type="region of interest" description="Disordered" evidence="1">
    <location>
        <begin position="1"/>
        <end position="64"/>
    </location>
</feature>
<name>A0ABP7BVK1_9PSEU</name>
<proteinExistence type="predicted"/>
<dbReference type="Proteomes" id="UP001500711">
    <property type="component" value="Unassembled WGS sequence"/>
</dbReference>
<protein>
    <submittedName>
        <fullName evidence="2">Uncharacterized protein</fullName>
    </submittedName>
</protein>
<reference evidence="3" key="1">
    <citation type="journal article" date="2019" name="Int. J. Syst. Evol. Microbiol.">
        <title>The Global Catalogue of Microorganisms (GCM) 10K type strain sequencing project: providing services to taxonomists for standard genome sequencing and annotation.</title>
        <authorList>
            <consortium name="The Broad Institute Genomics Platform"/>
            <consortium name="The Broad Institute Genome Sequencing Center for Infectious Disease"/>
            <person name="Wu L."/>
            <person name="Ma J."/>
        </authorList>
    </citation>
    <scope>NUCLEOTIDE SEQUENCE [LARGE SCALE GENOMIC DNA]</scope>
    <source>
        <strain evidence="3">JCM 17494</strain>
    </source>
</reference>
<comment type="caution">
    <text evidence="2">The sequence shown here is derived from an EMBL/GenBank/DDBJ whole genome shotgun (WGS) entry which is preliminary data.</text>
</comment>
<gene>
    <name evidence="2" type="ORF">GCM10022267_64420</name>
</gene>
<dbReference type="EMBL" id="BAABBE010000022">
    <property type="protein sequence ID" value="GAA3668827.1"/>
    <property type="molecule type" value="Genomic_DNA"/>
</dbReference>